<sequence length="79" mass="8690">MHCKSQQRQLLTCATMMARYAAPRALPLMIPLALRSARSNMRTKAVSLPQGSRVRPQVRAIITQLATLSSGAARRESRG</sequence>
<gene>
    <name evidence="1" type="ORF">PYCCODRAFT_725570</name>
</gene>
<evidence type="ECO:0000313" key="2">
    <source>
        <dbReference type="Proteomes" id="UP000193067"/>
    </source>
</evidence>
<proteinExistence type="predicted"/>
<keyword evidence="2" id="KW-1185">Reference proteome</keyword>
<evidence type="ECO:0000313" key="1">
    <source>
        <dbReference type="EMBL" id="OSD00011.1"/>
    </source>
</evidence>
<dbReference type="EMBL" id="KZ084122">
    <property type="protein sequence ID" value="OSD00011.1"/>
    <property type="molecule type" value="Genomic_DNA"/>
</dbReference>
<reference evidence="1 2" key="1">
    <citation type="journal article" date="2015" name="Biotechnol. Biofuels">
        <title>Enhanced degradation of softwood versus hardwood by the white-rot fungus Pycnoporus coccineus.</title>
        <authorList>
            <person name="Couturier M."/>
            <person name="Navarro D."/>
            <person name="Chevret D."/>
            <person name="Henrissat B."/>
            <person name="Piumi F."/>
            <person name="Ruiz-Duenas F.J."/>
            <person name="Martinez A.T."/>
            <person name="Grigoriev I.V."/>
            <person name="Riley R."/>
            <person name="Lipzen A."/>
            <person name="Berrin J.G."/>
            <person name="Master E.R."/>
            <person name="Rosso M.N."/>
        </authorList>
    </citation>
    <scope>NUCLEOTIDE SEQUENCE [LARGE SCALE GENOMIC DNA]</scope>
    <source>
        <strain evidence="1 2">BRFM310</strain>
    </source>
</reference>
<name>A0A1Y2IID3_TRAC3</name>
<protein>
    <submittedName>
        <fullName evidence="1">Uncharacterized protein</fullName>
    </submittedName>
</protein>
<organism evidence="1 2">
    <name type="scientific">Trametes coccinea (strain BRFM310)</name>
    <name type="common">Pycnoporus coccineus</name>
    <dbReference type="NCBI Taxonomy" id="1353009"/>
    <lineage>
        <taxon>Eukaryota</taxon>
        <taxon>Fungi</taxon>
        <taxon>Dikarya</taxon>
        <taxon>Basidiomycota</taxon>
        <taxon>Agaricomycotina</taxon>
        <taxon>Agaricomycetes</taxon>
        <taxon>Polyporales</taxon>
        <taxon>Polyporaceae</taxon>
        <taxon>Trametes</taxon>
    </lineage>
</organism>
<dbReference type="AlphaFoldDB" id="A0A1Y2IID3"/>
<accession>A0A1Y2IID3</accession>
<dbReference type="Proteomes" id="UP000193067">
    <property type="component" value="Unassembled WGS sequence"/>
</dbReference>